<dbReference type="InterPro" id="IPR001128">
    <property type="entry name" value="Cyt_P450"/>
</dbReference>
<keyword evidence="2 3" id="KW-0560">Oxidoreductase</keyword>
<comment type="similarity">
    <text evidence="1 2">Belongs to the cytochrome P450 family.</text>
</comment>
<evidence type="ECO:0000313" key="3">
    <source>
        <dbReference type="EMBL" id="MBM7494184.1"/>
    </source>
</evidence>
<dbReference type="EC" id="1.14.15.11" evidence="3"/>
<dbReference type="RefSeq" id="WP_204944795.1">
    <property type="nucleotide sequence ID" value="NZ_JAFBBP010000001.1"/>
</dbReference>
<dbReference type="CDD" id="cd11030">
    <property type="entry name" value="CYP105-like"/>
    <property type="match status" value="1"/>
</dbReference>
<dbReference type="SUPFAM" id="SSF48264">
    <property type="entry name" value="Cytochrome P450"/>
    <property type="match status" value="1"/>
</dbReference>
<dbReference type="InterPro" id="IPR002397">
    <property type="entry name" value="Cyt_P450_B"/>
</dbReference>
<dbReference type="PANTHER" id="PTHR46696">
    <property type="entry name" value="P450, PUTATIVE (EUROFUNG)-RELATED"/>
    <property type="match status" value="1"/>
</dbReference>
<dbReference type="EMBL" id="JAFBBP010000001">
    <property type="protein sequence ID" value="MBM7494184.1"/>
    <property type="molecule type" value="Genomic_DNA"/>
</dbReference>
<dbReference type="InterPro" id="IPR036396">
    <property type="entry name" value="Cyt_P450_sf"/>
</dbReference>
<dbReference type="PROSITE" id="PS00086">
    <property type="entry name" value="CYTOCHROME_P450"/>
    <property type="match status" value="1"/>
</dbReference>
<comment type="caution">
    <text evidence="3">The sequence shown here is derived from an EMBL/GenBank/DDBJ whole genome shotgun (WGS) entry which is preliminary data.</text>
</comment>
<accession>A0ABS2M222</accession>
<dbReference type="PRINTS" id="PR00385">
    <property type="entry name" value="P450"/>
</dbReference>
<keyword evidence="2" id="KW-0503">Monooxygenase</keyword>
<keyword evidence="2" id="KW-0349">Heme</keyword>
<evidence type="ECO:0000313" key="4">
    <source>
        <dbReference type="Proteomes" id="UP000764837"/>
    </source>
</evidence>
<evidence type="ECO:0000256" key="1">
    <source>
        <dbReference type="ARBA" id="ARBA00010617"/>
    </source>
</evidence>
<name>A0ABS2M222_9ACTN</name>
<dbReference type="PANTHER" id="PTHR46696:SF1">
    <property type="entry name" value="CYTOCHROME P450 YJIB-RELATED"/>
    <property type="match status" value="1"/>
</dbReference>
<dbReference type="InterPro" id="IPR017972">
    <property type="entry name" value="Cyt_P450_CS"/>
</dbReference>
<dbReference type="Pfam" id="PF00067">
    <property type="entry name" value="p450"/>
    <property type="match status" value="2"/>
</dbReference>
<protein>
    <submittedName>
        <fullName evidence="3">Pentalenic acid synthase</fullName>
        <ecNumber evidence="3">1.14.15.11</ecNumber>
    </submittedName>
</protein>
<dbReference type="GO" id="GO:0016491">
    <property type="term" value="F:oxidoreductase activity"/>
    <property type="evidence" value="ECO:0007669"/>
    <property type="project" value="UniProtKB-KW"/>
</dbReference>
<dbReference type="Proteomes" id="UP000764837">
    <property type="component" value="Unassembled WGS sequence"/>
</dbReference>
<organism evidence="3 4">
    <name type="scientific">Micromonospora luteifusca</name>
    <dbReference type="NCBI Taxonomy" id="709860"/>
    <lineage>
        <taxon>Bacteria</taxon>
        <taxon>Bacillati</taxon>
        <taxon>Actinomycetota</taxon>
        <taxon>Actinomycetes</taxon>
        <taxon>Micromonosporales</taxon>
        <taxon>Micromonosporaceae</taxon>
        <taxon>Micromonospora</taxon>
    </lineage>
</organism>
<dbReference type="Gene3D" id="1.10.630.10">
    <property type="entry name" value="Cytochrome P450"/>
    <property type="match status" value="1"/>
</dbReference>
<sequence>MTEMIDDQQHLSEFPATRTSPFHPPHAYLKLQAERRLHRVRLPSGLPAVFVTGHDEVRRLLDDERLSADETAPGYPFLYAGAFESPLKGTFMRADGEAHYRIRRMLSKDFTLRRARELRPEVESVVGQCLDDMASAGSADIVRDLAFPVPSRTICGLLGVPYEDREVFETNTRAMIDTTSTQEQMLGAMGAIMAYLTELVAKREQTPSDDLISRLVVEELQAGNLTRDELVTISLILLVGGHETTATMIGLGTFALMEHRDQLDLLLADPEGWPIAVEEILRHQTIVQNPIQRAAVADIPVGDDVIRAGEGVVFVLEAANRDPEAFPEPDRFDVRRSARNHVAFSFGAHQCLGHAIARMELDVVFRMLFERFPTLRLSVPVSDVPLRPNTVGLFGVDSLPVTW</sequence>
<gene>
    <name evidence="3" type="ORF">JOD64_005406</name>
</gene>
<keyword evidence="2" id="KW-0408">Iron</keyword>
<proteinExistence type="inferred from homology"/>
<keyword evidence="2" id="KW-0479">Metal-binding</keyword>
<reference evidence="3 4" key="1">
    <citation type="submission" date="2021-01" db="EMBL/GenBank/DDBJ databases">
        <title>Sequencing the genomes of 1000 actinobacteria strains.</title>
        <authorList>
            <person name="Klenk H.-P."/>
        </authorList>
    </citation>
    <scope>NUCLEOTIDE SEQUENCE [LARGE SCALE GENOMIC DNA]</scope>
    <source>
        <strain evidence="3 4">DSM 100204</strain>
    </source>
</reference>
<evidence type="ECO:0000256" key="2">
    <source>
        <dbReference type="RuleBase" id="RU000461"/>
    </source>
</evidence>
<keyword evidence="4" id="KW-1185">Reference proteome</keyword>
<dbReference type="PRINTS" id="PR00359">
    <property type="entry name" value="BP450"/>
</dbReference>